<feature type="binding site" evidence="5">
    <location>
        <begin position="205"/>
        <end position="211"/>
    </location>
    <ligand>
        <name>2-oxoglutarate</name>
        <dbReference type="ChEBI" id="CHEBI:16810"/>
    </ligand>
</feature>
<keyword evidence="9" id="KW-1185">Reference proteome</keyword>
<dbReference type="Proteomes" id="UP000070371">
    <property type="component" value="Chromosome"/>
</dbReference>
<dbReference type="GO" id="GO:0035515">
    <property type="term" value="F:oxidative RNA demethylase activity"/>
    <property type="evidence" value="ECO:0007669"/>
    <property type="project" value="TreeGrafter"/>
</dbReference>
<evidence type="ECO:0000256" key="6">
    <source>
        <dbReference type="PIRSR" id="PIRSR604574-2"/>
    </source>
</evidence>
<gene>
    <name evidence="8" type="ORF">RC74_20050</name>
</gene>
<dbReference type="InterPro" id="IPR004574">
    <property type="entry name" value="Alkb"/>
</dbReference>
<evidence type="ECO:0000256" key="1">
    <source>
        <dbReference type="ARBA" id="ARBA00022723"/>
    </source>
</evidence>
<dbReference type="OrthoDB" id="9796932at2"/>
<dbReference type="GO" id="GO:0005737">
    <property type="term" value="C:cytoplasm"/>
    <property type="evidence" value="ECO:0007669"/>
    <property type="project" value="TreeGrafter"/>
</dbReference>
<evidence type="ECO:0000313" key="9">
    <source>
        <dbReference type="Proteomes" id="UP000070371"/>
    </source>
</evidence>
<evidence type="ECO:0000256" key="5">
    <source>
        <dbReference type="PIRSR" id="PIRSR604574-1"/>
    </source>
</evidence>
<feature type="binding site" evidence="6">
    <location>
        <position position="134"/>
    </location>
    <ligand>
        <name>Fe cation</name>
        <dbReference type="ChEBI" id="CHEBI:24875"/>
        <note>catalytic</note>
    </ligand>
</feature>
<dbReference type="InterPro" id="IPR027450">
    <property type="entry name" value="AlkB-like"/>
</dbReference>
<keyword evidence="1 6" id="KW-0479">Metal-binding</keyword>
<dbReference type="GO" id="GO:0035516">
    <property type="term" value="F:broad specificity oxidative DNA demethylase activity"/>
    <property type="evidence" value="ECO:0007669"/>
    <property type="project" value="TreeGrafter"/>
</dbReference>
<sequence>MQSSFFDDIPQSPIELAQGAVVLPRFVGDAMPSLYRALKEVVTAAPFRHLITPGGHKMSVGMTNCGSAGWVSDASGYRYSKQDPMTGNQWPNLPDCFLELAQSAAAAAGYAQFETDACLINQYRVGAKLSMHQDRDEGGLEQPIVSVSLGLPATFLFGGLERTNPTRKILLEHGDVVVWGGPSRLCFHAVNAIQSGVHPDLGPRRLNLTFRKAV</sequence>
<dbReference type="STRING" id="1579316.RC74_20050"/>
<keyword evidence="2 8" id="KW-0223">Dioxygenase</keyword>
<feature type="binding site" evidence="5">
    <location>
        <position position="136"/>
    </location>
    <ligand>
        <name>substrate</name>
    </ligand>
</feature>
<accession>A0A126V4I1</accession>
<dbReference type="PANTHER" id="PTHR16557">
    <property type="entry name" value="ALKYLATED DNA REPAIR PROTEIN ALKB-RELATED"/>
    <property type="match status" value="1"/>
</dbReference>
<dbReference type="SUPFAM" id="SSF51197">
    <property type="entry name" value="Clavaminate synthase-like"/>
    <property type="match status" value="1"/>
</dbReference>
<feature type="domain" description="Fe2OG dioxygenase" evidence="7">
    <location>
        <begin position="114"/>
        <end position="214"/>
    </location>
</feature>
<dbReference type="PANTHER" id="PTHR16557:SF2">
    <property type="entry name" value="NUCLEIC ACID DIOXYGENASE ALKBH1"/>
    <property type="match status" value="1"/>
</dbReference>
<reference evidence="8 9" key="1">
    <citation type="submission" date="2016-02" db="EMBL/GenBank/DDBJ databases">
        <title>Complete genome sequence of Halocynthiibacter arcticus PAMC 20958t from arctic marine sediment.</title>
        <authorList>
            <person name="Lee Y.M."/>
            <person name="Baek K."/>
            <person name="Lee H.K."/>
            <person name="Shin S.C."/>
        </authorList>
    </citation>
    <scope>NUCLEOTIDE SEQUENCE [LARGE SCALE GENOMIC DNA]</scope>
    <source>
        <strain evidence="8">PAMC 20958</strain>
    </source>
</reference>
<feature type="binding site" evidence="5">
    <location>
        <begin position="77"/>
        <end position="79"/>
    </location>
    <ligand>
        <name>substrate</name>
    </ligand>
</feature>
<keyword evidence="4 6" id="KW-0408">Iron</keyword>
<dbReference type="Pfam" id="PF13532">
    <property type="entry name" value="2OG-FeII_Oxy_2"/>
    <property type="match status" value="1"/>
</dbReference>
<dbReference type="InterPro" id="IPR005123">
    <property type="entry name" value="Oxoglu/Fe-dep_dioxygenase_dom"/>
</dbReference>
<keyword evidence="3" id="KW-0560">Oxidoreductase</keyword>
<dbReference type="PROSITE" id="PS51471">
    <property type="entry name" value="FE2OG_OXY"/>
    <property type="match status" value="1"/>
</dbReference>
<dbReference type="GO" id="GO:0008198">
    <property type="term" value="F:ferrous iron binding"/>
    <property type="evidence" value="ECO:0007669"/>
    <property type="project" value="TreeGrafter"/>
</dbReference>
<dbReference type="AlphaFoldDB" id="A0A126V4I1"/>
<evidence type="ECO:0000259" key="7">
    <source>
        <dbReference type="PROSITE" id="PS51471"/>
    </source>
</evidence>
<feature type="binding site" evidence="6">
    <location>
        <position position="188"/>
    </location>
    <ligand>
        <name>Fe cation</name>
        <dbReference type="ChEBI" id="CHEBI:24875"/>
        <note>catalytic</note>
    </ligand>
</feature>
<feature type="binding site" evidence="5">
    <location>
        <position position="70"/>
    </location>
    <ligand>
        <name>substrate</name>
    </ligand>
</feature>
<evidence type="ECO:0000256" key="3">
    <source>
        <dbReference type="ARBA" id="ARBA00023002"/>
    </source>
</evidence>
<dbReference type="Gene3D" id="2.60.120.590">
    <property type="entry name" value="Alpha-ketoglutarate-dependent dioxygenase AlkB-like"/>
    <property type="match status" value="1"/>
</dbReference>
<dbReference type="EMBL" id="CP014327">
    <property type="protein sequence ID" value="AML53241.1"/>
    <property type="molecule type" value="Genomic_DNA"/>
</dbReference>
<comment type="cofactor">
    <cofactor evidence="6">
        <name>Fe(2+)</name>
        <dbReference type="ChEBI" id="CHEBI:29033"/>
    </cofactor>
    <text evidence="6">Binds 1 Fe(2+) ion per subunit.</text>
</comment>
<dbReference type="InterPro" id="IPR037151">
    <property type="entry name" value="AlkB-like_sf"/>
</dbReference>
<evidence type="ECO:0000313" key="8">
    <source>
        <dbReference type="EMBL" id="AML53241.1"/>
    </source>
</evidence>
<name>A0A126V4I1_9RHOB</name>
<dbReference type="KEGG" id="hat:RC74_20050"/>
<protein>
    <submittedName>
        <fullName evidence="8">Alpha-ketoglutarate-dependent dioxygenase AlkB</fullName>
    </submittedName>
</protein>
<dbReference type="NCBIfam" id="NF011930">
    <property type="entry name" value="PRK15401.1"/>
    <property type="match status" value="1"/>
</dbReference>
<organism evidence="8 9">
    <name type="scientific">Falsihalocynthiibacter arcticus</name>
    <dbReference type="NCBI Taxonomy" id="1579316"/>
    <lineage>
        <taxon>Bacteria</taxon>
        <taxon>Pseudomonadati</taxon>
        <taxon>Pseudomonadota</taxon>
        <taxon>Alphaproteobacteria</taxon>
        <taxon>Rhodobacterales</taxon>
        <taxon>Roseobacteraceae</taxon>
        <taxon>Falsihalocynthiibacter</taxon>
    </lineage>
</organism>
<dbReference type="GO" id="GO:0035513">
    <property type="term" value="P:oxidative RNA demethylation"/>
    <property type="evidence" value="ECO:0007669"/>
    <property type="project" value="TreeGrafter"/>
</dbReference>
<evidence type="ECO:0000256" key="4">
    <source>
        <dbReference type="ARBA" id="ARBA00023004"/>
    </source>
</evidence>
<feature type="binding site" evidence="5">
    <location>
        <begin position="121"/>
        <end position="123"/>
    </location>
    <ligand>
        <name>2-oxoglutarate</name>
        <dbReference type="ChEBI" id="CHEBI:16810"/>
    </ligand>
</feature>
<evidence type="ECO:0000256" key="2">
    <source>
        <dbReference type="ARBA" id="ARBA00022964"/>
    </source>
</evidence>
<feature type="binding site" evidence="5">
    <location>
        <position position="162"/>
    </location>
    <ligand>
        <name>substrate</name>
    </ligand>
</feature>
<proteinExistence type="predicted"/>
<dbReference type="RefSeq" id="WP_038999815.1">
    <property type="nucleotide sequence ID" value="NZ_CP014327.1"/>
</dbReference>
<feature type="binding site" evidence="6">
    <location>
        <position position="132"/>
    </location>
    <ligand>
        <name>Fe cation</name>
        <dbReference type="ChEBI" id="CHEBI:24875"/>
        <note>catalytic</note>
    </ligand>
</feature>